<dbReference type="AlphaFoldDB" id="A0A0F9R7U7"/>
<protein>
    <recommendedName>
        <fullName evidence="1">peptide-methionine (S)-S-oxide reductase</fullName>
        <ecNumber evidence="1">1.8.4.11</ecNumber>
    </recommendedName>
</protein>
<dbReference type="PANTHER" id="PTHR43774">
    <property type="entry name" value="PEPTIDE METHIONINE SULFOXIDE REDUCTASE"/>
    <property type="match status" value="1"/>
</dbReference>
<accession>A0A0F9R7U7</accession>
<evidence type="ECO:0000259" key="3">
    <source>
        <dbReference type="Pfam" id="PF01625"/>
    </source>
</evidence>
<dbReference type="PANTHER" id="PTHR43774:SF1">
    <property type="entry name" value="PEPTIDE METHIONINE SULFOXIDE REDUCTASE MSRA 2"/>
    <property type="match status" value="1"/>
</dbReference>
<dbReference type="EC" id="1.8.4.11" evidence="1"/>
<dbReference type="Gene3D" id="3.30.1060.10">
    <property type="entry name" value="Peptide methionine sulphoxide reductase MsrA"/>
    <property type="match status" value="1"/>
</dbReference>
<dbReference type="InterPro" id="IPR002569">
    <property type="entry name" value="Met_Sox_Rdtase_MsrA_dom"/>
</dbReference>
<dbReference type="Pfam" id="PF01625">
    <property type="entry name" value="PMSR"/>
    <property type="match status" value="1"/>
</dbReference>
<dbReference type="GO" id="GO:0008113">
    <property type="term" value="F:peptide-methionine (S)-S-oxide reductase activity"/>
    <property type="evidence" value="ECO:0007669"/>
    <property type="project" value="UniProtKB-EC"/>
</dbReference>
<dbReference type="EMBL" id="LAZR01001092">
    <property type="protein sequence ID" value="KKN50859.1"/>
    <property type="molecule type" value="Genomic_DNA"/>
</dbReference>
<evidence type="ECO:0000256" key="1">
    <source>
        <dbReference type="ARBA" id="ARBA00012502"/>
    </source>
</evidence>
<organism evidence="4">
    <name type="scientific">marine sediment metagenome</name>
    <dbReference type="NCBI Taxonomy" id="412755"/>
    <lineage>
        <taxon>unclassified sequences</taxon>
        <taxon>metagenomes</taxon>
        <taxon>ecological metagenomes</taxon>
    </lineage>
</organism>
<evidence type="ECO:0000313" key="4">
    <source>
        <dbReference type="EMBL" id="KKN50859.1"/>
    </source>
</evidence>
<evidence type="ECO:0000256" key="2">
    <source>
        <dbReference type="ARBA" id="ARBA00023002"/>
    </source>
</evidence>
<feature type="domain" description="Peptide methionine sulphoxide reductase MsrA" evidence="3">
    <location>
        <begin position="4"/>
        <end position="139"/>
    </location>
</feature>
<comment type="caution">
    <text evidence="4">The sequence shown here is derived from an EMBL/GenBank/DDBJ whole genome shotgun (WGS) entry which is preliminary data.</text>
</comment>
<dbReference type="SUPFAM" id="SSF55068">
    <property type="entry name" value="Peptide methionine sulfoxide reductase"/>
    <property type="match status" value="1"/>
</dbReference>
<sequence>MEKIGMGGSCHWCTEAIFQSLKGVDKVEQGFVASEAKNGIFSEAVLVHYNKAIIPLKDLIEIHLHTHESTSNHSMRQKYRSAVYSFSEAQRMEAKIILIGLQPDFERTLITEVLPFMAFKPSDTQFFNYYYSDPKKPFCRNYIQPKLKLLLEKFSGSINVQAIYSRLHT</sequence>
<name>A0A0F9R7U7_9ZZZZ</name>
<reference evidence="4" key="1">
    <citation type="journal article" date="2015" name="Nature">
        <title>Complex archaea that bridge the gap between prokaryotes and eukaryotes.</title>
        <authorList>
            <person name="Spang A."/>
            <person name="Saw J.H."/>
            <person name="Jorgensen S.L."/>
            <person name="Zaremba-Niedzwiedzka K."/>
            <person name="Martijn J."/>
            <person name="Lind A.E."/>
            <person name="van Eijk R."/>
            <person name="Schleper C."/>
            <person name="Guy L."/>
            <person name="Ettema T.J."/>
        </authorList>
    </citation>
    <scope>NUCLEOTIDE SEQUENCE</scope>
</reference>
<proteinExistence type="predicted"/>
<keyword evidence="2" id="KW-0560">Oxidoreductase</keyword>
<gene>
    <name evidence="4" type="ORF">LCGC14_0628540</name>
</gene>
<dbReference type="InterPro" id="IPR036509">
    <property type="entry name" value="Met_Sox_Rdtase_MsrA_sf"/>
</dbReference>